<evidence type="ECO:0000313" key="2">
    <source>
        <dbReference type="Proteomes" id="UP000239747"/>
    </source>
</evidence>
<gene>
    <name evidence="1" type="ORF">BST92_02270</name>
</gene>
<dbReference type="EMBL" id="MTPW01000001">
    <property type="protein sequence ID" value="PQJ30826.1"/>
    <property type="molecule type" value="Genomic_DNA"/>
</dbReference>
<evidence type="ECO:0008006" key="3">
    <source>
        <dbReference type="Google" id="ProtNLM"/>
    </source>
</evidence>
<organism evidence="1 2">
    <name type="scientific">Nonlabens arenilitoris</name>
    <dbReference type="NCBI Taxonomy" id="1217969"/>
    <lineage>
        <taxon>Bacteria</taxon>
        <taxon>Pseudomonadati</taxon>
        <taxon>Bacteroidota</taxon>
        <taxon>Flavobacteriia</taxon>
        <taxon>Flavobacteriales</taxon>
        <taxon>Flavobacteriaceae</taxon>
        <taxon>Nonlabens</taxon>
    </lineage>
</organism>
<name>A0A2S7U764_9FLAO</name>
<protein>
    <recommendedName>
        <fullName evidence="3">POTRA domain-containing protein</fullName>
    </recommendedName>
</protein>
<dbReference type="AlphaFoldDB" id="A0A2S7U764"/>
<comment type="caution">
    <text evidence="1">The sequence shown here is derived from an EMBL/GenBank/DDBJ whole genome shotgun (WGS) entry which is preliminary data.</text>
</comment>
<sequence>MRLIYKAGNLKNQASLDSLTTFNNFKDYKTLKKSNDSTINELYQKGYINLLTQPLKKINENTYTQLIILNKKYNTIELIANPLNTEIDSLIEIALSRKRNQNYIPISDIEKKLNEIHSFIINKGFSFLKIESQLYQPKKGDTLTLYINLSVEGKRKINKIKIKGYEDFPRKYLNRINRQQLLLNNKNLDNITTDIKKIPFIKITKEPEILFKKDSTIVYIYLERKNNNTADGLIGFNNSVNGKLELNGYIDLSLHNNLNKGEKLTIVYRGENEDQTRLDIQTEYPYLFKTNIGVTASLNLLRRDSTYQNSTITTGLFYTINPLTNLGLSYKKTNPLSMK</sequence>
<dbReference type="Proteomes" id="UP000239747">
    <property type="component" value="Unassembled WGS sequence"/>
</dbReference>
<proteinExistence type="predicted"/>
<evidence type="ECO:0000313" key="1">
    <source>
        <dbReference type="EMBL" id="PQJ30826.1"/>
    </source>
</evidence>
<accession>A0A2S7U764</accession>
<keyword evidence="2" id="KW-1185">Reference proteome</keyword>
<reference evidence="1 2" key="1">
    <citation type="submission" date="2017-01" db="EMBL/GenBank/DDBJ databases">
        <title>Trade-off between light-utilization and light-protection in marine flavobacteria.</title>
        <authorList>
            <person name="Kumagai Y."/>
            <person name="Yoshizawa S."/>
            <person name="Kogure K."/>
            <person name="Iwasaki W."/>
        </authorList>
    </citation>
    <scope>NUCLEOTIDE SEQUENCE [LARGE SCALE GENOMIC DNA]</scope>
    <source>
        <strain evidence="1 2">KCTC 32109</strain>
    </source>
</reference>